<evidence type="ECO:0000256" key="1">
    <source>
        <dbReference type="ARBA" id="ARBA00004273"/>
    </source>
</evidence>
<dbReference type="EMBL" id="VSRR010001524">
    <property type="protein sequence ID" value="MPC25891.1"/>
    <property type="molecule type" value="Genomic_DNA"/>
</dbReference>
<evidence type="ECO:0000256" key="4">
    <source>
        <dbReference type="ARBA" id="ARBA00022946"/>
    </source>
</evidence>
<evidence type="ECO:0000256" key="3">
    <source>
        <dbReference type="ARBA" id="ARBA00022792"/>
    </source>
</evidence>
<dbReference type="PANTHER" id="PTHR10721:SF1">
    <property type="entry name" value="MITOCHONDRIAL IMPORT INNER MEMBRANE TRANSLOCASE SUBUNIT TIM44"/>
    <property type="match status" value="1"/>
</dbReference>
<protein>
    <submittedName>
        <fullName evidence="8">Mitochondrial import inner membrane translocase subunit TIM44</fullName>
    </submittedName>
</protein>
<keyword evidence="4" id="KW-0809">Transit peptide</keyword>
<sequence>MVLDVDNVDLVMGKVMEEGPVLAVSFQSQQIMCLRNKKGEVVEGDPSKVLRVQYVWVLCRDQTELDSRAAWRILDLSAQSTEQLV</sequence>
<dbReference type="PANTHER" id="PTHR10721">
    <property type="entry name" value="MITOCHONDRIAL IMPORT INNER MEMBRANE TRANSLOCASE SUBUNIT TIM44"/>
    <property type="match status" value="1"/>
</dbReference>
<dbReference type="Proteomes" id="UP000324222">
    <property type="component" value="Unassembled WGS sequence"/>
</dbReference>
<dbReference type="SUPFAM" id="SSF54427">
    <property type="entry name" value="NTF2-like"/>
    <property type="match status" value="1"/>
</dbReference>
<feature type="domain" description="Tim44-like" evidence="7">
    <location>
        <begin position="2"/>
        <end position="76"/>
    </location>
</feature>
<dbReference type="InterPro" id="IPR007379">
    <property type="entry name" value="Tim44-like_dom"/>
</dbReference>
<keyword evidence="9" id="KW-1185">Reference proteome</keyword>
<evidence type="ECO:0000256" key="2">
    <source>
        <dbReference type="ARBA" id="ARBA00009597"/>
    </source>
</evidence>
<keyword evidence="5" id="KW-0496">Mitochondrion</keyword>
<dbReference type="GO" id="GO:0005743">
    <property type="term" value="C:mitochondrial inner membrane"/>
    <property type="evidence" value="ECO:0007669"/>
    <property type="project" value="UniProtKB-SubCell"/>
</dbReference>
<evidence type="ECO:0000313" key="8">
    <source>
        <dbReference type="EMBL" id="MPC25891.1"/>
    </source>
</evidence>
<evidence type="ECO:0000256" key="6">
    <source>
        <dbReference type="ARBA" id="ARBA00023136"/>
    </source>
</evidence>
<keyword evidence="6" id="KW-0472">Membrane</keyword>
<dbReference type="AlphaFoldDB" id="A0A5B7DW64"/>
<proteinExistence type="inferred from homology"/>
<comment type="subcellular location">
    <subcellularLocation>
        <location evidence="1">Mitochondrion inner membrane</location>
    </subcellularLocation>
</comment>
<accession>A0A5B7DW64</accession>
<evidence type="ECO:0000256" key="5">
    <source>
        <dbReference type="ARBA" id="ARBA00023128"/>
    </source>
</evidence>
<comment type="similarity">
    <text evidence="2">Belongs to the Tim44 family.</text>
</comment>
<name>A0A5B7DW64_PORTR</name>
<evidence type="ECO:0000259" key="7">
    <source>
        <dbReference type="Pfam" id="PF04280"/>
    </source>
</evidence>
<keyword evidence="3" id="KW-0999">Mitochondrion inner membrane</keyword>
<dbReference type="OrthoDB" id="10265990at2759"/>
<dbReference type="InterPro" id="IPR032710">
    <property type="entry name" value="NTF2-like_dom_sf"/>
</dbReference>
<dbReference type="Pfam" id="PF04280">
    <property type="entry name" value="Tim44"/>
    <property type="match status" value="1"/>
</dbReference>
<gene>
    <name evidence="8" type="primary">TIMM44_1</name>
    <name evidence="8" type="ORF">E2C01_019014</name>
</gene>
<organism evidence="8 9">
    <name type="scientific">Portunus trituberculatus</name>
    <name type="common">Swimming crab</name>
    <name type="synonym">Neptunus trituberculatus</name>
    <dbReference type="NCBI Taxonomy" id="210409"/>
    <lineage>
        <taxon>Eukaryota</taxon>
        <taxon>Metazoa</taxon>
        <taxon>Ecdysozoa</taxon>
        <taxon>Arthropoda</taxon>
        <taxon>Crustacea</taxon>
        <taxon>Multicrustacea</taxon>
        <taxon>Malacostraca</taxon>
        <taxon>Eumalacostraca</taxon>
        <taxon>Eucarida</taxon>
        <taxon>Decapoda</taxon>
        <taxon>Pleocyemata</taxon>
        <taxon>Brachyura</taxon>
        <taxon>Eubrachyura</taxon>
        <taxon>Portunoidea</taxon>
        <taxon>Portunidae</taxon>
        <taxon>Portuninae</taxon>
        <taxon>Portunus</taxon>
    </lineage>
</organism>
<dbReference type="GO" id="GO:0030150">
    <property type="term" value="P:protein import into mitochondrial matrix"/>
    <property type="evidence" value="ECO:0007669"/>
    <property type="project" value="TreeGrafter"/>
</dbReference>
<dbReference type="GO" id="GO:0051087">
    <property type="term" value="F:protein-folding chaperone binding"/>
    <property type="evidence" value="ECO:0007669"/>
    <property type="project" value="TreeGrafter"/>
</dbReference>
<dbReference type="InterPro" id="IPR039544">
    <property type="entry name" value="Tim44-like"/>
</dbReference>
<comment type="caution">
    <text evidence="8">The sequence shown here is derived from an EMBL/GenBank/DDBJ whole genome shotgun (WGS) entry which is preliminary data.</text>
</comment>
<dbReference type="Gene3D" id="3.10.450.240">
    <property type="match status" value="1"/>
</dbReference>
<reference evidence="8 9" key="1">
    <citation type="submission" date="2019-05" db="EMBL/GenBank/DDBJ databases">
        <title>Another draft genome of Portunus trituberculatus and its Hox gene families provides insights of decapod evolution.</title>
        <authorList>
            <person name="Jeong J.-H."/>
            <person name="Song I."/>
            <person name="Kim S."/>
            <person name="Choi T."/>
            <person name="Kim D."/>
            <person name="Ryu S."/>
            <person name="Kim W."/>
        </authorList>
    </citation>
    <scope>NUCLEOTIDE SEQUENCE [LARGE SCALE GENOMIC DNA]</scope>
    <source>
        <tissue evidence="8">Muscle</tissue>
    </source>
</reference>
<evidence type="ECO:0000313" key="9">
    <source>
        <dbReference type="Proteomes" id="UP000324222"/>
    </source>
</evidence>